<keyword evidence="1" id="KW-0812">Transmembrane</keyword>
<keyword evidence="1" id="KW-1133">Transmembrane helix</keyword>
<dbReference type="Proteomes" id="UP000019114">
    <property type="component" value="Unassembled WGS sequence"/>
</dbReference>
<evidence type="ECO:0000256" key="1">
    <source>
        <dbReference type="SAM" id="Phobius"/>
    </source>
</evidence>
<keyword evidence="1" id="KW-0472">Membrane</keyword>
<dbReference type="AlphaFoldDB" id="W4IGI8"/>
<accession>W4IGI8</accession>
<proteinExistence type="predicted"/>
<dbReference type="EMBL" id="KI926047">
    <property type="protein sequence ID" value="ETW42791.1"/>
    <property type="molecule type" value="Genomic_DNA"/>
</dbReference>
<evidence type="ECO:0000313" key="3">
    <source>
        <dbReference type="Proteomes" id="UP000019114"/>
    </source>
</evidence>
<reference evidence="2 3" key="2">
    <citation type="submission" date="2013-02" db="EMBL/GenBank/DDBJ databases">
        <title>The Genome Sequence of Plasmodium falciparum NF135/5.C10.</title>
        <authorList>
            <consortium name="The Broad Institute Genome Sequencing Platform"/>
            <consortium name="The Broad Institute Genome Sequencing Center for Infectious Disease"/>
            <person name="Neafsey D."/>
            <person name="Cheeseman I."/>
            <person name="Volkman S."/>
            <person name="Adams J."/>
            <person name="Walker B."/>
            <person name="Young S.K."/>
            <person name="Zeng Q."/>
            <person name="Gargeya S."/>
            <person name="Fitzgerald M."/>
            <person name="Haas B."/>
            <person name="Abouelleil A."/>
            <person name="Alvarado L."/>
            <person name="Arachchi H.M."/>
            <person name="Berlin A.M."/>
            <person name="Chapman S.B."/>
            <person name="Dewar J."/>
            <person name="Goldberg J."/>
            <person name="Griggs A."/>
            <person name="Gujja S."/>
            <person name="Hansen M."/>
            <person name="Howarth C."/>
            <person name="Imamovic A."/>
            <person name="Larimer J."/>
            <person name="McCowan C."/>
            <person name="Murphy C."/>
            <person name="Neiman D."/>
            <person name="Pearson M."/>
            <person name="Priest M."/>
            <person name="Roberts A."/>
            <person name="Saif S."/>
            <person name="Shea T."/>
            <person name="Sisk P."/>
            <person name="Sykes S."/>
            <person name="Wortman J."/>
            <person name="Nusbaum C."/>
            <person name="Birren B."/>
        </authorList>
    </citation>
    <scope>NUCLEOTIDE SEQUENCE [LARGE SCALE GENOMIC DNA]</scope>
    <source>
        <strain evidence="2 3">NF135/5.C10</strain>
    </source>
</reference>
<protein>
    <submittedName>
        <fullName evidence="2">Uncharacterized protein</fullName>
    </submittedName>
</protein>
<name>W4IGI8_PLAFA</name>
<feature type="transmembrane region" description="Helical" evidence="1">
    <location>
        <begin position="21"/>
        <end position="37"/>
    </location>
</feature>
<gene>
    <name evidence="2" type="ORF">PFNF135_02837</name>
</gene>
<evidence type="ECO:0000313" key="2">
    <source>
        <dbReference type="EMBL" id="ETW42791.1"/>
    </source>
</evidence>
<reference evidence="2 3" key="1">
    <citation type="submission" date="2013-02" db="EMBL/GenBank/DDBJ databases">
        <title>The Genome Annotation of Plasmodium falciparum NF135/5.C10.</title>
        <authorList>
            <consortium name="The Broad Institute Genome Sequencing Platform"/>
            <consortium name="The Broad Institute Genome Sequencing Center for Infectious Disease"/>
            <person name="Neafsey D."/>
            <person name="Hoffman S."/>
            <person name="Volkman S."/>
            <person name="Rosenthal P."/>
            <person name="Walker B."/>
            <person name="Young S.K."/>
            <person name="Zeng Q."/>
            <person name="Gargeya S."/>
            <person name="Fitzgerald M."/>
            <person name="Haas B."/>
            <person name="Abouelleil A."/>
            <person name="Allen A.W."/>
            <person name="Alvarado L."/>
            <person name="Arachchi H.M."/>
            <person name="Berlin A.M."/>
            <person name="Chapman S.B."/>
            <person name="Gainer-Dewar J."/>
            <person name="Goldberg J."/>
            <person name="Griggs A."/>
            <person name="Gujja S."/>
            <person name="Hansen M."/>
            <person name="Howarth C."/>
            <person name="Imamovic A."/>
            <person name="Ireland A."/>
            <person name="Larimer J."/>
            <person name="McCowan C."/>
            <person name="Murphy C."/>
            <person name="Pearson M."/>
            <person name="Poon T.W."/>
            <person name="Priest M."/>
            <person name="Roberts A."/>
            <person name="Saif S."/>
            <person name="Shea T."/>
            <person name="Sisk P."/>
            <person name="Sykes S."/>
            <person name="Wortman J."/>
            <person name="Nusbaum C."/>
            <person name="Birren B."/>
        </authorList>
    </citation>
    <scope>NUCLEOTIDE SEQUENCE [LARGE SCALE GENOMIC DNA]</scope>
    <source>
        <strain evidence="2 3">NF135/5.C10</strain>
    </source>
</reference>
<organism evidence="2 3">
    <name type="scientific">Plasmodium falciparum NF135/5.C10</name>
    <dbReference type="NCBI Taxonomy" id="1036726"/>
    <lineage>
        <taxon>Eukaryota</taxon>
        <taxon>Sar</taxon>
        <taxon>Alveolata</taxon>
        <taxon>Apicomplexa</taxon>
        <taxon>Aconoidasida</taxon>
        <taxon>Haemosporida</taxon>
        <taxon>Plasmodiidae</taxon>
        <taxon>Plasmodium</taxon>
        <taxon>Plasmodium (Laverania)</taxon>
    </lineage>
</organism>
<sequence>MNINVTITMCLFLKSTYLKNFYYNVILQLISYVLFIHRNLNYSISLSGMFRKSLYCIRAIIINIIFY</sequence>